<dbReference type="InterPro" id="IPR012827">
    <property type="entry name" value="Hemerythrin_metal-bd"/>
</dbReference>
<sequence length="138" mass="16023">MAIEWSPSYETGEIRIDQQHRNLFDRVNRLERMLEVGEVLDQAEVENLLIFLESYINTHFAYEELCMTLRGCPIARKNKEAHDKLLAFYDDFAQRYAARGKADAAMLRGLHEVLSKWLVGHVCNIDVQLRSRVSAARL</sequence>
<dbReference type="STRING" id="526227.Mesil_1871"/>
<dbReference type="Proteomes" id="UP000001916">
    <property type="component" value="Chromosome"/>
</dbReference>
<keyword evidence="2" id="KW-0479">Metal-binding</keyword>
<dbReference type="HOGENOM" id="CLU_086902_3_1_0"/>
<dbReference type="KEGG" id="msv:Mesil_1871"/>
<dbReference type="OrthoDB" id="9797092at2"/>
<evidence type="ECO:0000256" key="1">
    <source>
        <dbReference type="ARBA" id="ARBA00010587"/>
    </source>
</evidence>
<dbReference type="GO" id="GO:0046872">
    <property type="term" value="F:metal ion binding"/>
    <property type="evidence" value="ECO:0007669"/>
    <property type="project" value="UniProtKB-KW"/>
</dbReference>
<evidence type="ECO:0000313" key="6">
    <source>
        <dbReference type="Proteomes" id="UP000001916"/>
    </source>
</evidence>
<evidence type="ECO:0000256" key="2">
    <source>
        <dbReference type="ARBA" id="ARBA00022723"/>
    </source>
</evidence>
<dbReference type="SUPFAM" id="SSF47188">
    <property type="entry name" value="Hemerythrin-like"/>
    <property type="match status" value="1"/>
</dbReference>
<dbReference type="PANTHER" id="PTHR37164:SF1">
    <property type="entry name" value="BACTERIOHEMERYTHRIN"/>
    <property type="match status" value="1"/>
</dbReference>
<dbReference type="Pfam" id="PF01814">
    <property type="entry name" value="Hemerythrin"/>
    <property type="match status" value="1"/>
</dbReference>
<reference evidence="5 6" key="1">
    <citation type="journal article" date="2010" name="Stand. Genomic Sci.">
        <title>Complete genome sequence of Meiothermus silvanus type strain (VI-R2).</title>
        <authorList>
            <person name="Sikorski J."/>
            <person name="Tindall B.J."/>
            <person name="Lowry S."/>
            <person name="Lucas S."/>
            <person name="Nolan M."/>
            <person name="Copeland A."/>
            <person name="Glavina Del Rio T."/>
            <person name="Tice H."/>
            <person name="Cheng J.F."/>
            <person name="Han C."/>
            <person name="Pitluck S."/>
            <person name="Liolios K."/>
            <person name="Ivanova N."/>
            <person name="Mavromatis K."/>
            <person name="Mikhailova N."/>
            <person name="Pati A."/>
            <person name="Goodwin L."/>
            <person name="Chen A."/>
            <person name="Palaniappan K."/>
            <person name="Land M."/>
            <person name="Hauser L."/>
            <person name="Chang Y.J."/>
            <person name="Jeffries C.D."/>
            <person name="Rohde M."/>
            <person name="Goker M."/>
            <person name="Woyke T."/>
            <person name="Bristow J."/>
            <person name="Eisen J.A."/>
            <person name="Markowitz V."/>
            <person name="Hugenholtz P."/>
            <person name="Kyrpides N.C."/>
            <person name="Klenk H.P."/>
            <person name="Lapidus A."/>
        </authorList>
    </citation>
    <scope>NUCLEOTIDE SEQUENCE [LARGE SCALE GENOMIC DNA]</scope>
    <source>
        <strain evidence="6">ATCC 700542 / DSM 9946 / VI-R2</strain>
    </source>
</reference>
<dbReference type="RefSeq" id="WP_013158304.1">
    <property type="nucleotide sequence ID" value="NC_014212.1"/>
</dbReference>
<dbReference type="EMBL" id="CP002042">
    <property type="protein sequence ID" value="ADH63747.1"/>
    <property type="molecule type" value="Genomic_DNA"/>
</dbReference>
<dbReference type="Gene3D" id="1.20.120.50">
    <property type="entry name" value="Hemerythrin-like"/>
    <property type="match status" value="1"/>
</dbReference>
<dbReference type="PANTHER" id="PTHR37164">
    <property type="entry name" value="BACTERIOHEMERYTHRIN"/>
    <property type="match status" value="1"/>
</dbReference>
<proteinExistence type="inferred from homology"/>
<comment type="similarity">
    <text evidence="1">Belongs to the hemerythrin family.</text>
</comment>
<keyword evidence="6" id="KW-1185">Reference proteome</keyword>
<dbReference type="NCBIfam" id="TIGR02481">
    <property type="entry name" value="hemeryth_dom"/>
    <property type="match status" value="1"/>
</dbReference>
<accession>D7BGD1</accession>
<dbReference type="InterPro" id="IPR012312">
    <property type="entry name" value="Hemerythrin-like"/>
</dbReference>
<organism evidence="5 6">
    <name type="scientific">Allomeiothermus silvanus (strain ATCC 700542 / DSM 9946 / NBRC 106475 / NCIMB 13440 / VI-R2)</name>
    <name type="common">Thermus silvanus</name>
    <dbReference type="NCBI Taxonomy" id="526227"/>
    <lineage>
        <taxon>Bacteria</taxon>
        <taxon>Thermotogati</taxon>
        <taxon>Deinococcota</taxon>
        <taxon>Deinococci</taxon>
        <taxon>Thermales</taxon>
        <taxon>Thermaceae</taxon>
        <taxon>Allomeiothermus</taxon>
    </lineage>
</organism>
<feature type="domain" description="Hemerythrin-like" evidence="4">
    <location>
        <begin position="16"/>
        <end position="126"/>
    </location>
</feature>
<evidence type="ECO:0000259" key="4">
    <source>
        <dbReference type="Pfam" id="PF01814"/>
    </source>
</evidence>
<dbReference type="CDD" id="cd12107">
    <property type="entry name" value="Hemerythrin"/>
    <property type="match status" value="1"/>
</dbReference>
<keyword evidence="3" id="KW-0408">Iron</keyword>
<dbReference type="InterPro" id="IPR050669">
    <property type="entry name" value="Hemerythrin"/>
</dbReference>
<evidence type="ECO:0000256" key="3">
    <source>
        <dbReference type="ARBA" id="ARBA00023004"/>
    </source>
</evidence>
<gene>
    <name evidence="5" type="ordered locus">Mesil_1871</name>
</gene>
<dbReference type="InterPro" id="IPR035938">
    <property type="entry name" value="Hemerythrin-like_sf"/>
</dbReference>
<protein>
    <submittedName>
        <fullName evidence="5">Hemerythrin-like metal-binding protein</fullName>
    </submittedName>
</protein>
<evidence type="ECO:0000313" key="5">
    <source>
        <dbReference type="EMBL" id="ADH63747.1"/>
    </source>
</evidence>
<dbReference type="eggNOG" id="COG2703">
    <property type="taxonomic scope" value="Bacteria"/>
</dbReference>
<dbReference type="AlphaFoldDB" id="D7BGD1"/>
<name>D7BGD1_ALLS1</name>